<reference evidence="1 2" key="1">
    <citation type="journal article" date="2018" name="Mol. Genet. Genomics">
        <title>The red deer Cervus elaphus genome CerEla1.0: sequencing, annotating, genes, and chromosomes.</title>
        <authorList>
            <person name="Bana N.A."/>
            <person name="Nyiri A."/>
            <person name="Nagy J."/>
            <person name="Frank K."/>
            <person name="Nagy T."/>
            <person name="Steger V."/>
            <person name="Schiller M."/>
            <person name="Lakatos P."/>
            <person name="Sugar L."/>
            <person name="Horn P."/>
            <person name="Barta E."/>
            <person name="Orosz L."/>
        </authorList>
    </citation>
    <scope>NUCLEOTIDE SEQUENCE [LARGE SCALE GENOMIC DNA]</scope>
    <source>
        <strain evidence="1">Hungarian</strain>
    </source>
</reference>
<dbReference type="Proteomes" id="UP000242450">
    <property type="component" value="Chromosome 23"/>
</dbReference>
<keyword evidence="2" id="KW-1185">Reference proteome</keyword>
<proteinExistence type="predicted"/>
<evidence type="ECO:0000313" key="1">
    <source>
        <dbReference type="EMBL" id="OWK03024.1"/>
    </source>
</evidence>
<sequence length="176" mass="20210">MLYDLRLVVYRPHLNSQVMISRIQFDNHTLEELPKLSIEYSTISEDNTEFLTEEDSTSRGFWQGNILLEPVILMPCVLRQVICSPHLNSQVMISRIQFNNHTLEELPKLSIEYSTLRAQVSPGGRGVMKAGHCTQKLSAFIDIFRVPDRREEYIKWVLTGKYLVQTLSPSCHVSSG</sequence>
<dbReference type="EMBL" id="MKHE01000023">
    <property type="protein sequence ID" value="OWK03024.1"/>
    <property type="molecule type" value="Genomic_DNA"/>
</dbReference>
<dbReference type="OrthoDB" id="4473401at2759"/>
<protein>
    <submittedName>
        <fullName evidence="1">TKDP1</fullName>
    </submittedName>
</protein>
<gene>
    <name evidence="1" type="ORF">Celaphus_00008020</name>
</gene>
<name>A0A212CB07_CEREH</name>
<comment type="caution">
    <text evidence="1">The sequence shown here is derived from an EMBL/GenBank/DDBJ whole genome shotgun (WGS) entry which is preliminary data.</text>
</comment>
<feature type="non-terminal residue" evidence="1">
    <location>
        <position position="176"/>
    </location>
</feature>
<evidence type="ECO:0000313" key="2">
    <source>
        <dbReference type="Proteomes" id="UP000242450"/>
    </source>
</evidence>
<organism evidence="1 2">
    <name type="scientific">Cervus elaphus hippelaphus</name>
    <name type="common">European red deer</name>
    <dbReference type="NCBI Taxonomy" id="46360"/>
    <lineage>
        <taxon>Eukaryota</taxon>
        <taxon>Metazoa</taxon>
        <taxon>Chordata</taxon>
        <taxon>Craniata</taxon>
        <taxon>Vertebrata</taxon>
        <taxon>Euteleostomi</taxon>
        <taxon>Mammalia</taxon>
        <taxon>Eutheria</taxon>
        <taxon>Laurasiatheria</taxon>
        <taxon>Artiodactyla</taxon>
        <taxon>Ruminantia</taxon>
        <taxon>Pecora</taxon>
        <taxon>Cervidae</taxon>
        <taxon>Cervinae</taxon>
        <taxon>Cervus</taxon>
    </lineage>
</organism>
<dbReference type="AlphaFoldDB" id="A0A212CB07"/>
<accession>A0A212CB07</accession>